<name>A0A4U6W7P3_SETVI</name>
<dbReference type="GO" id="GO:0005886">
    <property type="term" value="C:plasma membrane"/>
    <property type="evidence" value="ECO:0007669"/>
    <property type="project" value="UniProtKB-SubCell"/>
</dbReference>
<evidence type="ECO:0000256" key="24">
    <source>
        <dbReference type="SAM" id="Phobius"/>
    </source>
</evidence>
<dbReference type="FunFam" id="3.80.10.10:FF:001193">
    <property type="entry name" value="Leucine-rich repeat receptor protein kinase EMS1"/>
    <property type="match status" value="1"/>
</dbReference>
<organism evidence="26 27">
    <name type="scientific">Setaria viridis</name>
    <name type="common">Green bristlegrass</name>
    <name type="synonym">Setaria italica subsp. viridis</name>
    <dbReference type="NCBI Taxonomy" id="4556"/>
    <lineage>
        <taxon>Eukaryota</taxon>
        <taxon>Viridiplantae</taxon>
        <taxon>Streptophyta</taxon>
        <taxon>Embryophyta</taxon>
        <taxon>Tracheophyta</taxon>
        <taxon>Spermatophyta</taxon>
        <taxon>Magnoliopsida</taxon>
        <taxon>Liliopsida</taxon>
        <taxon>Poales</taxon>
        <taxon>Poaceae</taxon>
        <taxon>PACMAD clade</taxon>
        <taxon>Panicoideae</taxon>
        <taxon>Panicodae</taxon>
        <taxon>Paniceae</taxon>
        <taxon>Cenchrinae</taxon>
        <taxon>Setaria</taxon>
    </lineage>
</organism>
<dbReference type="AlphaFoldDB" id="A0A4U6W7P3"/>
<dbReference type="GO" id="GO:0005524">
    <property type="term" value="F:ATP binding"/>
    <property type="evidence" value="ECO:0007669"/>
    <property type="project" value="UniProtKB-UniRule"/>
</dbReference>
<evidence type="ECO:0000256" key="15">
    <source>
        <dbReference type="ARBA" id="ARBA00022840"/>
    </source>
</evidence>
<keyword evidence="12" id="KW-0677">Repeat</keyword>
<dbReference type="OMA" id="MHGDREF"/>
<keyword evidence="6" id="KW-0723">Serine/threonine-protein kinase</keyword>
<dbReference type="InterPro" id="IPR011009">
    <property type="entry name" value="Kinase-like_dom_sf"/>
</dbReference>
<dbReference type="Gramene" id="TKW37493">
    <property type="protein sequence ID" value="TKW37493"/>
    <property type="gene ID" value="SEVIR_1G050100v2"/>
</dbReference>
<evidence type="ECO:0000259" key="25">
    <source>
        <dbReference type="PROSITE" id="PS50011"/>
    </source>
</evidence>
<evidence type="ECO:0000256" key="2">
    <source>
        <dbReference type="ARBA" id="ARBA00004479"/>
    </source>
</evidence>
<dbReference type="PANTHER" id="PTHR48056:SF58">
    <property type="entry name" value="LEUCINE-RICH REPEAT RECEPTOR PROTEIN KINASE MSP1-LIKE ISOFORM X1"/>
    <property type="match status" value="1"/>
</dbReference>
<dbReference type="InterPro" id="IPR032675">
    <property type="entry name" value="LRR_dom_sf"/>
</dbReference>
<evidence type="ECO:0000256" key="1">
    <source>
        <dbReference type="ARBA" id="ARBA00004162"/>
    </source>
</evidence>
<comment type="catalytic activity">
    <reaction evidence="20">
        <text>L-threonyl-[protein] + ATP = O-phospho-L-threonyl-[protein] + ADP + H(+)</text>
        <dbReference type="Rhea" id="RHEA:46608"/>
        <dbReference type="Rhea" id="RHEA-COMP:11060"/>
        <dbReference type="Rhea" id="RHEA-COMP:11605"/>
        <dbReference type="ChEBI" id="CHEBI:15378"/>
        <dbReference type="ChEBI" id="CHEBI:30013"/>
        <dbReference type="ChEBI" id="CHEBI:30616"/>
        <dbReference type="ChEBI" id="CHEBI:61977"/>
        <dbReference type="ChEBI" id="CHEBI:456216"/>
        <dbReference type="EC" id="2.7.11.1"/>
    </reaction>
</comment>
<feature type="domain" description="Protein kinase" evidence="25">
    <location>
        <begin position="689"/>
        <end position="968"/>
    </location>
</feature>
<comment type="similarity">
    <text evidence="3">Belongs to the protein kinase superfamily. Ser/Thr protein kinase family.</text>
</comment>
<dbReference type="FunFam" id="3.80.10.10:FF:000544">
    <property type="entry name" value="Leucine-rich repeat receptor-like serine/threonine-protein kinase BAM3"/>
    <property type="match status" value="1"/>
</dbReference>
<dbReference type="Gene3D" id="3.80.10.10">
    <property type="entry name" value="Ribonuclease Inhibitor"/>
    <property type="match status" value="4"/>
</dbReference>
<feature type="transmembrane region" description="Helical" evidence="24">
    <location>
        <begin position="607"/>
        <end position="630"/>
    </location>
</feature>
<accession>A0A4U6W7P3</accession>
<gene>
    <name evidence="26" type="ORF">SEVIR_1G050100v2</name>
</gene>
<keyword evidence="8" id="KW-1070">Brassinosteroid signaling pathway</keyword>
<evidence type="ECO:0000256" key="12">
    <source>
        <dbReference type="ARBA" id="ARBA00022737"/>
    </source>
</evidence>
<evidence type="ECO:0000256" key="23">
    <source>
        <dbReference type="SAM" id="MobiDB-lite"/>
    </source>
</evidence>
<feature type="binding site" evidence="22">
    <location>
        <position position="717"/>
    </location>
    <ligand>
        <name>ATP</name>
        <dbReference type="ChEBI" id="CHEBI:30616"/>
    </ligand>
</feature>
<dbReference type="InterPro" id="IPR008271">
    <property type="entry name" value="Ser/Thr_kinase_AS"/>
</dbReference>
<evidence type="ECO:0000256" key="6">
    <source>
        <dbReference type="ARBA" id="ARBA00022527"/>
    </source>
</evidence>
<evidence type="ECO:0000256" key="13">
    <source>
        <dbReference type="ARBA" id="ARBA00022741"/>
    </source>
</evidence>
<evidence type="ECO:0000256" key="10">
    <source>
        <dbReference type="ARBA" id="ARBA00022692"/>
    </source>
</evidence>
<dbReference type="FunFam" id="3.80.10.10:FF:000129">
    <property type="entry name" value="Leucine-rich repeat receptor-like kinase"/>
    <property type="match status" value="1"/>
</dbReference>
<dbReference type="Gene3D" id="3.30.200.20">
    <property type="entry name" value="Phosphorylase Kinase, domain 1"/>
    <property type="match status" value="1"/>
</dbReference>
<evidence type="ECO:0000256" key="3">
    <source>
        <dbReference type="ARBA" id="ARBA00008684"/>
    </source>
</evidence>
<feature type="region of interest" description="Disordered" evidence="23">
    <location>
        <begin position="1"/>
        <end position="26"/>
    </location>
</feature>
<dbReference type="PROSITE" id="PS00107">
    <property type="entry name" value="PROTEIN_KINASE_ATP"/>
    <property type="match status" value="1"/>
</dbReference>
<evidence type="ECO:0000256" key="19">
    <source>
        <dbReference type="ARBA" id="ARBA00023180"/>
    </source>
</evidence>
<keyword evidence="10 24" id="KW-0812">Transmembrane</keyword>
<dbReference type="Pfam" id="PF07714">
    <property type="entry name" value="PK_Tyr_Ser-Thr"/>
    <property type="match status" value="1"/>
</dbReference>
<proteinExistence type="inferred from homology"/>
<dbReference type="SUPFAM" id="SSF52047">
    <property type="entry name" value="RNI-like"/>
    <property type="match status" value="1"/>
</dbReference>
<dbReference type="InterPro" id="IPR050647">
    <property type="entry name" value="Plant_LRR-RLKs"/>
</dbReference>
<keyword evidence="7" id="KW-0433">Leucine-rich repeat</keyword>
<keyword evidence="17 24" id="KW-0472">Membrane</keyword>
<dbReference type="Gene3D" id="1.10.510.10">
    <property type="entry name" value="Transferase(Phosphotransferase) domain 1"/>
    <property type="match status" value="1"/>
</dbReference>
<evidence type="ECO:0000256" key="21">
    <source>
        <dbReference type="ARBA" id="ARBA00048679"/>
    </source>
</evidence>
<protein>
    <recommendedName>
        <fullName evidence="4">non-specific serine/threonine protein kinase</fullName>
        <ecNumber evidence="4">2.7.11.1</ecNumber>
    </recommendedName>
</protein>
<evidence type="ECO:0000256" key="14">
    <source>
        <dbReference type="ARBA" id="ARBA00022777"/>
    </source>
</evidence>
<dbReference type="SUPFAM" id="SSF56112">
    <property type="entry name" value="Protein kinase-like (PK-like)"/>
    <property type="match status" value="1"/>
</dbReference>
<dbReference type="Proteomes" id="UP000298652">
    <property type="component" value="Chromosome 1"/>
</dbReference>
<evidence type="ECO:0000256" key="8">
    <source>
        <dbReference type="ARBA" id="ARBA00022626"/>
    </source>
</evidence>
<evidence type="ECO:0000313" key="27">
    <source>
        <dbReference type="Proteomes" id="UP000298652"/>
    </source>
</evidence>
<dbReference type="PANTHER" id="PTHR48056">
    <property type="entry name" value="LRR RECEPTOR-LIKE SERINE/THREONINE-PROTEIN KINASE-RELATED"/>
    <property type="match status" value="1"/>
</dbReference>
<evidence type="ECO:0000256" key="9">
    <source>
        <dbReference type="ARBA" id="ARBA00022679"/>
    </source>
</evidence>
<keyword evidence="18" id="KW-0675">Receptor</keyword>
<evidence type="ECO:0000256" key="17">
    <source>
        <dbReference type="ARBA" id="ARBA00023136"/>
    </source>
</evidence>
<sequence>MAPKRHAASRRLSPLDGPPSPPSLRDRLVSPHHCLPAFIFMCPPGGVKVKLGVEMERKRGLSSATSRAGAPGEPITSQIWSRSAFAGSSDIENLYDLRDAVAKSKDSLSDWFGTETCPCNWRGITCEGDTVVAINLSSVRLHIPFPLCITAFRSLGMLNLSGCDLSGQIPEALGNLQQLQYLDLSSNQLAGPIPFSLYDLKTLKEIVLDRNSVSGQLSPAIGQLQNLTKLSISRNNISGELPPELGSLKNLEVLDLQLNRFNGSIPEAFGNLTRLFYLDASRNKLTGSIFPGISALLNLLTIDFSSNSLVGPIPNEITHLKMLERLALGFNHFTGGIPKEIGELPGKLFESSTFLELSLDNNNLTGHIPESIGKLHSLQRLRMGSNHLEGPIPLAVGALENLTEISLDGNRLSGSIPQELFNCRNLVKLNLSSNSLMGPIPRSISQLTSVTGLVLSHNQLSGSIPAEICGGFTNPTHPESEYVQHHGFLDLSYNLLSGRIPPAIKNCVILEELLLQGNLLNGSIPAEVAELKNITKIDLSFNALVGPMLPWSAPLLKLQGLFLSNNHLSGNIPAEIGRILPNIAVLNLSGICAADSINRRGSHTPHVILTVVAICVAVTVVIVVLLVFFLRWKLLRNNRSLPLVPTTASQSSATTEPSSMEPPSINLATFEHALLRFTLEDILKATNNFSNVHIIGQGGFGTVYKAALPEGRRVAIKRLYGSHQFLGDRQFLAEMETIGKVKHRNLVPLLGYCARGDERFLIYEHMSHGSLETWLRDRANAPKAIGWPDRLRICIGSAHGLMFLHHGFVPRIIHRDMKSSNILLDENMEPRISDFGLARIISAYDTHVSTNVAGTLGYIPPEYAMTMKCTAKGDVFSFGVVMLEVLTGRPPTGQEVEEGGGNIIDWVRWMIAQGREGELFDPSLPVSGLWREQMVRVLAIALDCTADEPRNRPTMPDVVKGLKIAELMESEPHDLPGRVAQP</sequence>
<evidence type="ECO:0000256" key="4">
    <source>
        <dbReference type="ARBA" id="ARBA00012513"/>
    </source>
</evidence>
<dbReference type="FunFam" id="3.30.200.20:FF:000150">
    <property type="entry name" value="serine/threonine-protein kinase BRI1-like 2"/>
    <property type="match status" value="1"/>
</dbReference>
<comment type="catalytic activity">
    <reaction evidence="21">
        <text>L-seryl-[protein] + ATP = O-phospho-L-seryl-[protein] + ADP + H(+)</text>
        <dbReference type="Rhea" id="RHEA:17989"/>
        <dbReference type="Rhea" id="RHEA-COMP:9863"/>
        <dbReference type="Rhea" id="RHEA-COMP:11604"/>
        <dbReference type="ChEBI" id="CHEBI:15378"/>
        <dbReference type="ChEBI" id="CHEBI:29999"/>
        <dbReference type="ChEBI" id="CHEBI:30616"/>
        <dbReference type="ChEBI" id="CHEBI:83421"/>
        <dbReference type="ChEBI" id="CHEBI:456216"/>
        <dbReference type="EC" id="2.7.11.1"/>
    </reaction>
</comment>
<dbReference type="InterPro" id="IPR000719">
    <property type="entry name" value="Prot_kinase_dom"/>
</dbReference>
<keyword evidence="5" id="KW-1003">Cell membrane</keyword>
<dbReference type="GO" id="GO:0009742">
    <property type="term" value="P:brassinosteroid mediated signaling pathway"/>
    <property type="evidence" value="ECO:0007669"/>
    <property type="project" value="UniProtKB-KW"/>
</dbReference>
<keyword evidence="13 22" id="KW-0547">Nucleotide-binding</keyword>
<reference evidence="26" key="1">
    <citation type="submission" date="2019-03" db="EMBL/GenBank/DDBJ databases">
        <title>WGS assembly of Setaria viridis.</title>
        <authorList>
            <person name="Huang P."/>
            <person name="Jenkins J."/>
            <person name="Grimwood J."/>
            <person name="Barry K."/>
            <person name="Healey A."/>
            <person name="Mamidi S."/>
            <person name="Sreedasyam A."/>
            <person name="Shu S."/>
            <person name="Feldman M."/>
            <person name="Wu J."/>
            <person name="Yu Y."/>
            <person name="Chen C."/>
            <person name="Johnson J."/>
            <person name="Rokhsar D."/>
            <person name="Baxter I."/>
            <person name="Schmutz J."/>
            <person name="Brutnell T."/>
            <person name="Kellogg E."/>
        </authorList>
    </citation>
    <scope>NUCLEOTIDE SEQUENCE [LARGE SCALE GENOMIC DNA]</scope>
</reference>
<evidence type="ECO:0000313" key="26">
    <source>
        <dbReference type="EMBL" id="TKW37493.1"/>
    </source>
</evidence>
<dbReference type="PROSITE" id="PS50011">
    <property type="entry name" value="PROTEIN_KINASE_DOM"/>
    <property type="match status" value="1"/>
</dbReference>
<dbReference type="Pfam" id="PF13855">
    <property type="entry name" value="LRR_8"/>
    <property type="match status" value="2"/>
</dbReference>
<keyword evidence="19" id="KW-0325">Glycoprotein</keyword>
<dbReference type="PROSITE" id="PS00108">
    <property type="entry name" value="PROTEIN_KINASE_ST"/>
    <property type="match status" value="1"/>
</dbReference>
<comment type="subcellular location">
    <subcellularLocation>
        <location evidence="1">Cell membrane</location>
        <topology evidence="1">Single-pass membrane protein</topology>
    </subcellularLocation>
    <subcellularLocation>
        <location evidence="2">Membrane</location>
        <topology evidence="2">Single-pass type I membrane protein</topology>
    </subcellularLocation>
</comment>
<evidence type="ECO:0000256" key="5">
    <source>
        <dbReference type="ARBA" id="ARBA00022475"/>
    </source>
</evidence>
<dbReference type="InterPro" id="IPR013210">
    <property type="entry name" value="LRR_N_plant-typ"/>
</dbReference>
<dbReference type="SUPFAM" id="SSF52058">
    <property type="entry name" value="L domain-like"/>
    <property type="match status" value="1"/>
</dbReference>
<dbReference type="SMART" id="SM00220">
    <property type="entry name" value="S_TKc"/>
    <property type="match status" value="1"/>
</dbReference>
<dbReference type="GO" id="GO:0033612">
    <property type="term" value="F:receptor serine/threonine kinase binding"/>
    <property type="evidence" value="ECO:0007669"/>
    <property type="project" value="TreeGrafter"/>
</dbReference>
<keyword evidence="14" id="KW-0418">Kinase</keyword>
<dbReference type="FunFam" id="1.10.510.10:FF:000290">
    <property type="entry name" value="LRR receptor-like serine/threonine-protein kinase ERECTA"/>
    <property type="match status" value="1"/>
</dbReference>
<keyword evidence="15 22" id="KW-0067">ATP-binding</keyword>
<keyword evidence="27" id="KW-1185">Reference proteome</keyword>
<dbReference type="Pfam" id="PF00560">
    <property type="entry name" value="LRR_1"/>
    <property type="match status" value="6"/>
</dbReference>
<dbReference type="SMART" id="SM00369">
    <property type="entry name" value="LRR_TYP"/>
    <property type="match status" value="7"/>
</dbReference>
<evidence type="ECO:0000256" key="18">
    <source>
        <dbReference type="ARBA" id="ARBA00023170"/>
    </source>
</evidence>
<evidence type="ECO:0000256" key="7">
    <source>
        <dbReference type="ARBA" id="ARBA00022614"/>
    </source>
</evidence>
<evidence type="ECO:0000256" key="22">
    <source>
        <dbReference type="PROSITE-ProRule" id="PRU10141"/>
    </source>
</evidence>
<dbReference type="InterPro" id="IPR003591">
    <property type="entry name" value="Leu-rich_rpt_typical-subtyp"/>
</dbReference>
<keyword evidence="9" id="KW-0808">Transferase</keyword>
<dbReference type="InterPro" id="IPR017441">
    <property type="entry name" value="Protein_kinase_ATP_BS"/>
</dbReference>
<dbReference type="GO" id="GO:0004674">
    <property type="term" value="F:protein serine/threonine kinase activity"/>
    <property type="evidence" value="ECO:0007669"/>
    <property type="project" value="UniProtKB-KW"/>
</dbReference>
<evidence type="ECO:0000256" key="16">
    <source>
        <dbReference type="ARBA" id="ARBA00022989"/>
    </source>
</evidence>
<keyword evidence="11" id="KW-0732">Signal</keyword>
<dbReference type="InterPro" id="IPR001245">
    <property type="entry name" value="Ser-Thr/Tyr_kinase_cat_dom"/>
</dbReference>
<dbReference type="Pfam" id="PF08263">
    <property type="entry name" value="LRRNT_2"/>
    <property type="match status" value="1"/>
</dbReference>
<evidence type="ECO:0000256" key="11">
    <source>
        <dbReference type="ARBA" id="ARBA00022729"/>
    </source>
</evidence>
<evidence type="ECO:0000256" key="20">
    <source>
        <dbReference type="ARBA" id="ARBA00047899"/>
    </source>
</evidence>
<dbReference type="InterPro" id="IPR001611">
    <property type="entry name" value="Leu-rich_rpt"/>
</dbReference>
<dbReference type="EC" id="2.7.11.1" evidence="4"/>
<keyword evidence="16 24" id="KW-1133">Transmembrane helix</keyword>
<dbReference type="EMBL" id="CM016552">
    <property type="protein sequence ID" value="TKW37493.1"/>
    <property type="molecule type" value="Genomic_DNA"/>
</dbReference>
<dbReference type="FunFam" id="3.80.10.10:FF:000041">
    <property type="entry name" value="LRR receptor-like serine/threonine-protein kinase ERECTA"/>
    <property type="match status" value="1"/>
</dbReference>